<gene>
    <name evidence="1" type="ORF">EZS28_011294</name>
</gene>
<evidence type="ECO:0000313" key="1">
    <source>
        <dbReference type="EMBL" id="KAA6393181.1"/>
    </source>
</evidence>
<protein>
    <submittedName>
        <fullName evidence="1">Uncharacterized protein</fullName>
    </submittedName>
</protein>
<comment type="caution">
    <text evidence="1">The sequence shown here is derived from an EMBL/GenBank/DDBJ whole genome shotgun (WGS) entry which is preliminary data.</text>
</comment>
<dbReference type="AlphaFoldDB" id="A0A5J4WE16"/>
<dbReference type="Proteomes" id="UP000324800">
    <property type="component" value="Unassembled WGS sequence"/>
</dbReference>
<organism evidence="1 2">
    <name type="scientific">Streblomastix strix</name>
    <dbReference type="NCBI Taxonomy" id="222440"/>
    <lineage>
        <taxon>Eukaryota</taxon>
        <taxon>Metamonada</taxon>
        <taxon>Preaxostyla</taxon>
        <taxon>Oxymonadida</taxon>
        <taxon>Streblomastigidae</taxon>
        <taxon>Streblomastix</taxon>
    </lineage>
</organism>
<accession>A0A5J4WE16</accession>
<evidence type="ECO:0000313" key="2">
    <source>
        <dbReference type="Proteomes" id="UP000324800"/>
    </source>
</evidence>
<proteinExistence type="predicted"/>
<reference evidence="1 2" key="1">
    <citation type="submission" date="2019-03" db="EMBL/GenBank/DDBJ databases">
        <title>Single cell metagenomics reveals metabolic interactions within the superorganism composed of flagellate Streblomastix strix and complex community of Bacteroidetes bacteria on its surface.</title>
        <authorList>
            <person name="Treitli S.C."/>
            <person name="Kolisko M."/>
            <person name="Husnik F."/>
            <person name="Keeling P."/>
            <person name="Hampl V."/>
        </authorList>
    </citation>
    <scope>NUCLEOTIDE SEQUENCE [LARGE SCALE GENOMIC DNA]</scope>
    <source>
        <strain evidence="1">ST1C</strain>
    </source>
</reference>
<name>A0A5J4WE16_9EUKA</name>
<dbReference type="EMBL" id="SNRW01002315">
    <property type="protein sequence ID" value="KAA6393181.1"/>
    <property type="molecule type" value="Genomic_DNA"/>
</dbReference>
<sequence length="76" mass="8648">MKRKILSDQQYEVRQNIQEGEDKIQRSQMLLEGNSQIQLNDGCVRNRLGSDAGGNLQSIGANLYVGRWSRILNLTQ</sequence>